<dbReference type="InterPro" id="IPR036236">
    <property type="entry name" value="Znf_C2H2_sf"/>
</dbReference>
<dbReference type="EMBL" id="JANEYF010003709">
    <property type="protein sequence ID" value="KAJ8934574.1"/>
    <property type="molecule type" value="Genomic_DNA"/>
</dbReference>
<dbReference type="AlphaFoldDB" id="A0AAV8X9C2"/>
<protein>
    <recommendedName>
        <fullName evidence="3">C2H2-type domain-containing protein</fullName>
    </recommendedName>
</protein>
<sequence length="86" mass="9941">MYIGCDLCNKPFKRKDKLKSHVQRVHPVNDVCSHDHISKNINRSCKILENEYERGNHDVLSVAPEKMQSFAQPTSRSSTHNNNNFC</sequence>
<feature type="region of interest" description="Disordered" evidence="2">
    <location>
        <begin position="66"/>
        <end position="86"/>
    </location>
</feature>
<keyword evidence="1" id="KW-0479">Metal-binding</keyword>
<dbReference type="Gene3D" id="3.30.160.60">
    <property type="entry name" value="Classic Zinc Finger"/>
    <property type="match status" value="1"/>
</dbReference>
<evidence type="ECO:0000259" key="3">
    <source>
        <dbReference type="PROSITE" id="PS50157"/>
    </source>
</evidence>
<name>A0AAV8X9C2_9CUCU</name>
<feature type="domain" description="C2H2-type" evidence="3">
    <location>
        <begin position="3"/>
        <end position="26"/>
    </location>
</feature>
<dbReference type="PROSITE" id="PS50157">
    <property type="entry name" value="ZINC_FINGER_C2H2_2"/>
    <property type="match status" value="1"/>
</dbReference>
<dbReference type="PROSITE" id="PS00028">
    <property type="entry name" value="ZINC_FINGER_C2H2_1"/>
    <property type="match status" value="1"/>
</dbReference>
<evidence type="ECO:0000313" key="5">
    <source>
        <dbReference type="Proteomes" id="UP001162156"/>
    </source>
</evidence>
<evidence type="ECO:0000313" key="4">
    <source>
        <dbReference type="EMBL" id="KAJ8934574.1"/>
    </source>
</evidence>
<feature type="compositionally biased region" description="Polar residues" evidence="2">
    <location>
        <begin position="69"/>
        <end position="86"/>
    </location>
</feature>
<dbReference type="GO" id="GO:0008270">
    <property type="term" value="F:zinc ion binding"/>
    <property type="evidence" value="ECO:0007669"/>
    <property type="project" value="UniProtKB-KW"/>
</dbReference>
<dbReference type="Proteomes" id="UP001162156">
    <property type="component" value="Unassembled WGS sequence"/>
</dbReference>
<gene>
    <name evidence="4" type="ORF">NQ314_013273</name>
</gene>
<proteinExistence type="predicted"/>
<dbReference type="SUPFAM" id="SSF57667">
    <property type="entry name" value="beta-beta-alpha zinc fingers"/>
    <property type="match status" value="1"/>
</dbReference>
<keyword evidence="5" id="KW-1185">Reference proteome</keyword>
<organism evidence="4 5">
    <name type="scientific">Rhamnusium bicolor</name>
    <dbReference type="NCBI Taxonomy" id="1586634"/>
    <lineage>
        <taxon>Eukaryota</taxon>
        <taxon>Metazoa</taxon>
        <taxon>Ecdysozoa</taxon>
        <taxon>Arthropoda</taxon>
        <taxon>Hexapoda</taxon>
        <taxon>Insecta</taxon>
        <taxon>Pterygota</taxon>
        <taxon>Neoptera</taxon>
        <taxon>Endopterygota</taxon>
        <taxon>Coleoptera</taxon>
        <taxon>Polyphaga</taxon>
        <taxon>Cucujiformia</taxon>
        <taxon>Chrysomeloidea</taxon>
        <taxon>Cerambycidae</taxon>
        <taxon>Lepturinae</taxon>
        <taxon>Rhagiini</taxon>
        <taxon>Rhamnusium</taxon>
    </lineage>
</organism>
<comment type="caution">
    <text evidence="4">The sequence shown here is derived from an EMBL/GenBank/DDBJ whole genome shotgun (WGS) entry which is preliminary data.</text>
</comment>
<evidence type="ECO:0000256" key="1">
    <source>
        <dbReference type="PROSITE-ProRule" id="PRU00042"/>
    </source>
</evidence>
<reference evidence="4" key="1">
    <citation type="journal article" date="2023" name="Insect Mol. Biol.">
        <title>Genome sequencing provides insights into the evolution of gene families encoding plant cell wall-degrading enzymes in longhorned beetles.</title>
        <authorList>
            <person name="Shin N.R."/>
            <person name="Okamura Y."/>
            <person name="Kirsch R."/>
            <person name="Pauchet Y."/>
        </authorList>
    </citation>
    <scope>NUCLEOTIDE SEQUENCE</scope>
    <source>
        <strain evidence="4">RBIC_L_NR</strain>
    </source>
</reference>
<keyword evidence="1" id="KW-0862">Zinc</keyword>
<accession>A0AAV8X9C2</accession>
<dbReference type="InterPro" id="IPR013087">
    <property type="entry name" value="Znf_C2H2_type"/>
</dbReference>
<evidence type="ECO:0000256" key="2">
    <source>
        <dbReference type="SAM" id="MobiDB-lite"/>
    </source>
</evidence>
<keyword evidence="1" id="KW-0863">Zinc-finger</keyword>